<comment type="caution">
    <text evidence="2">The sequence shown here is derived from an EMBL/GenBank/DDBJ whole genome shotgun (WGS) entry which is preliminary data.</text>
</comment>
<dbReference type="OrthoDB" id="1466970at2"/>
<keyword evidence="1" id="KW-1133">Transmembrane helix</keyword>
<dbReference type="Proteomes" id="UP000253319">
    <property type="component" value="Unassembled WGS sequence"/>
</dbReference>
<evidence type="ECO:0000256" key="1">
    <source>
        <dbReference type="SAM" id="Phobius"/>
    </source>
</evidence>
<keyword evidence="1" id="KW-0472">Membrane</keyword>
<evidence type="ECO:0000313" key="3">
    <source>
        <dbReference type="Proteomes" id="UP000253319"/>
    </source>
</evidence>
<feature type="transmembrane region" description="Helical" evidence="1">
    <location>
        <begin position="7"/>
        <end position="26"/>
    </location>
</feature>
<evidence type="ECO:0000313" key="2">
    <source>
        <dbReference type="EMBL" id="RBA27814.1"/>
    </source>
</evidence>
<sequence>MKFKFRLAYYMFGLLLGAIFVVYFLGAKAESRDVEFCYLPNCRALKDLRSKPISYSEQAQAVLSENWISLDDIKLSMKHGDIDFSKSNEPYKNGKIYLIEGKTTQNEEIIITMINYTDRVVLEDIKKK</sequence>
<organism evidence="2 3">
    <name type="scientific">Flavobacterium tibetense</name>
    <dbReference type="NCBI Taxonomy" id="2233533"/>
    <lineage>
        <taxon>Bacteria</taxon>
        <taxon>Pseudomonadati</taxon>
        <taxon>Bacteroidota</taxon>
        <taxon>Flavobacteriia</taxon>
        <taxon>Flavobacteriales</taxon>
        <taxon>Flavobacteriaceae</taxon>
        <taxon>Flavobacterium</taxon>
    </lineage>
</organism>
<gene>
    <name evidence="2" type="ORF">DPN68_09995</name>
</gene>
<dbReference type="EMBL" id="QLST01000012">
    <property type="protein sequence ID" value="RBA27814.1"/>
    <property type="molecule type" value="Genomic_DNA"/>
</dbReference>
<accession>A0A365P0B2</accession>
<keyword evidence="3" id="KW-1185">Reference proteome</keyword>
<dbReference type="AlphaFoldDB" id="A0A365P0B2"/>
<proteinExistence type="predicted"/>
<reference evidence="2 3" key="1">
    <citation type="submission" date="2018-06" db="EMBL/GenBank/DDBJ databases">
        <title>Flavobacterium tibetense sp. nov., isolated from a wetland YonghuCo on Tibetan Plateau.</title>
        <authorList>
            <person name="Xing P."/>
            <person name="Phurbu D."/>
            <person name="Lu H."/>
        </authorList>
    </citation>
    <scope>NUCLEOTIDE SEQUENCE [LARGE SCALE GENOMIC DNA]</scope>
    <source>
        <strain evidence="2 3">YH5</strain>
    </source>
</reference>
<protein>
    <submittedName>
        <fullName evidence="2">DUF4258 domain-containing protein</fullName>
    </submittedName>
</protein>
<keyword evidence="1" id="KW-0812">Transmembrane</keyword>
<name>A0A365P0B2_9FLAO</name>
<dbReference type="RefSeq" id="WP_113989518.1">
    <property type="nucleotide sequence ID" value="NZ_QLST01000012.1"/>
</dbReference>